<proteinExistence type="predicted"/>
<comment type="caution">
    <text evidence="2">The sequence shown here is derived from an EMBL/GenBank/DDBJ whole genome shotgun (WGS) entry which is preliminary data.</text>
</comment>
<sequence length="131" mass="14365">MGGVKEFLARIGVTAIAVWLAHLMVSGIEVTAADTWWQQVLIYLGVGLVLALVQMIIKPFVKALTFILYILTLGLFSLVVNALLLMLVGWLTSHFEWGLQVESFWPSAVLGALVISIITGILSIFLPRGRD</sequence>
<evidence type="ECO:0000313" key="3">
    <source>
        <dbReference type="Proteomes" id="UP000224915"/>
    </source>
</evidence>
<dbReference type="AlphaFoldDB" id="A0A2A9D5D6"/>
<name>A0A2A9D5D6_9MICO</name>
<dbReference type="PANTHER" id="PTHR37309">
    <property type="entry name" value="SLR0284 PROTEIN"/>
    <property type="match status" value="1"/>
</dbReference>
<dbReference type="Proteomes" id="UP000224915">
    <property type="component" value="Unassembled WGS sequence"/>
</dbReference>
<dbReference type="PANTHER" id="PTHR37309:SF1">
    <property type="entry name" value="SLR0284 PROTEIN"/>
    <property type="match status" value="1"/>
</dbReference>
<dbReference type="OrthoDB" id="9810847at2"/>
<reference evidence="2 3" key="1">
    <citation type="submission" date="2017-10" db="EMBL/GenBank/DDBJ databases">
        <title>Sequencing the genomes of 1000 actinobacteria strains.</title>
        <authorList>
            <person name="Klenk H.-P."/>
        </authorList>
    </citation>
    <scope>NUCLEOTIDE SEQUENCE [LARGE SCALE GENOMIC DNA]</scope>
    <source>
        <strain evidence="2 3">DSM 21801</strain>
    </source>
</reference>
<keyword evidence="3" id="KW-1185">Reference proteome</keyword>
<keyword evidence="1" id="KW-0812">Transmembrane</keyword>
<feature type="transmembrane region" description="Helical" evidence="1">
    <location>
        <begin position="7"/>
        <end position="28"/>
    </location>
</feature>
<keyword evidence="1" id="KW-0472">Membrane</keyword>
<gene>
    <name evidence="2" type="ORF">ATL40_2690</name>
</gene>
<organism evidence="2 3">
    <name type="scientific">Serinibacter salmoneus</name>
    <dbReference type="NCBI Taxonomy" id="556530"/>
    <lineage>
        <taxon>Bacteria</taxon>
        <taxon>Bacillati</taxon>
        <taxon>Actinomycetota</taxon>
        <taxon>Actinomycetes</taxon>
        <taxon>Micrococcales</taxon>
        <taxon>Beutenbergiaceae</taxon>
        <taxon>Serinibacter</taxon>
    </lineage>
</organism>
<accession>A0A2A9D5D6</accession>
<feature type="transmembrane region" description="Helical" evidence="1">
    <location>
        <begin position="104"/>
        <end position="126"/>
    </location>
</feature>
<evidence type="ECO:0000313" key="2">
    <source>
        <dbReference type="EMBL" id="PFG21070.1"/>
    </source>
</evidence>
<dbReference type="InterPro" id="IPR007165">
    <property type="entry name" value="Phage_holin_4_2"/>
</dbReference>
<dbReference type="EMBL" id="PDJD01000001">
    <property type="protein sequence ID" value="PFG21070.1"/>
    <property type="molecule type" value="Genomic_DNA"/>
</dbReference>
<dbReference type="Pfam" id="PF04020">
    <property type="entry name" value="Phage_holin_4_2"/>
    <property type="match status" value="1"/>
</dbReference>
<evidence type="ECO:0000256" key="1">
    <source>
        <dbReference type="SAM" id="Phobius"/>
    </source>
</evidence>
<feature type="transmembrane region" description="Helical" evidence="1">
    <location>
        <begin position="40"/>
        <end position="57"/>
    </location>
</feature>
<keyword evidence="1" id="KW-1133">Transmembrane helix</keyword>
<protein>
    <submittedName>
        <fullName evidence="2">Putative membrane protein</fullName>
    </submittedName>
</protein>
<feature type="transmembrane region" description="Helical" evidence="1">
    <location>
        <begin position="66"/>
        <end position="92"/>
    </location>
</feature>